<name>A0A3Q3AKH0_KRYMA</name>
<dbReference type="CTD" id="84330"/>
<dbReference type="PROSITE" id="PS00028">
    <property type="entry name" value="ZINC_FINGER_C2H2_1"/>
    <property type="match status" value="2"/>
</dbReference>
<reference evidence="4" key="1">
    <citation type="submission" date="2025-08" db="UniProtKB">
        <authorList>
            <consortium name="Ensembl"/>
        </authorList>
    </citation>
    <scope>IDENTIFICATION</scope>
</reference>
<feature type="domain" description="C2H2-type" evidence="3">
    <location>
        <begin position="279"/>
        <end position="307"/>
    </location>
</feature>
<sequence length="318" mass="33899">MTSTSYTVLQKPENENDSKKMLCPLHGCKRVYTETSALQSHIKNHKIPAQSLPGKVLLCSSTGCSSSFPNMQKLMEHMRQHHKPNIYFQCESCRTKLRSYRGLLAHLHTCSKVPRSKSKAAEPTAPTAGAAGGPSTSPQVAEQQPPRLESMSSPQQVSDQVTNPDGSLPAAAPQLGPTEPPALGPPMLPLQETPVSQLSEATPQPAVKMEAPDLPCSLKGSDPPNVQSQQQPPSRSAVGAHPGPGTAALSPPGSSAVWKKNQGLSCSRRVLWEHTRGRYTCVQCGHTTTNRKAMTQHINGQHSGTKAAEDTGSSAANT</sequence>
<feature type="domain" description="C2H2-type" evidence="3">
    <location>
        <begin position="57"/>
        <end position="86"/>
    </location>
</feature>
<feature type="region of interest" description="Disordered" evidence="2">
    <location>
        <begin position="112"/>
        <end position="259"/>
    </location>
</feature>
<dbReference type="PANTHER" id="PTHR21695">
    <property type="entry name" value="ZINC FINGER PROTEIN 414"/>
    <property type="match status" value="1"/>
</dbReference>
<feature type="compositionally biased region" description="Low complexity" evidence="2">
    <location>
        <begin position="221"/>
        <end position="236"/>
    </location>
</feature>
<dbReference type="KEGG" id="kmr:108237914"/>
<evidence type="ECO:0000313" key="5">
    <source>
        <dbReference type="Proteomes" id="UP000264800"/>
    </source>
</evidence>
<dbReference type="AlphaFoldDB" id="A0A3Q3AKH0"/>
<dbReference type="Pfam" id="PF15909">
    <property type="entry name" value="zf-C2H2_8"/>
    <property type="match status" value="1"/>
</dbReference>
<keyword evidence="1" id="KW-0479">Metal-binding</keyword>
<dbReference type="GeneTree" id="ENSGT00390000006876"/>
<dbReference type="Proteomes" id="UP000264800">
    <property type="component" value="Unplaced"/>
</dbReference>
<dbReference type="RefSeq" id="XP_017275138.1">
    <property type="nucleotide sequence ID" value="XM_017419649.3"/>
</dbReference>
<dbReference type="Gene3D" id="3.30.160.60">
    <property type="entry name" value="Classic Zinc Finger"/>
    <property type="match status" value="1"/>
</dbReference>
<dbReference type="SMART" id="SM00355">
    <property type="entry name" value="ZnF_C2H2"/>
    <property type="match status" value="4"/>
</dbReference>
<dbReference type="GO" id="GO:0008270">
    <property type="term" value="F:zinc ion binding"/>
    <property type="evidence" value="ECO:0007669"/>
    <property type="project" value="UniProtKB-KW"/>
</dbReference>
<keyword evidence="1" id="KW-0862">Zinc</keyword>
<dbReference type="InterPro" id="IPR013087">
    <property type="entry name" value="Znf_C2H2_type"/>
</dbReference>
<proteinExistence type="predicted"/>
<feature type="compositionally biased region" description="Pro residues" evidence="2">
    <location>
        <begin position="178"/>
        <end position="188"/>
    </location>
</feature>
<dbReference type="OrthoDB" id="8730587at2759"/>
<keyword evidence="5" id="KW-1185">Reference proteome</keyword>
<feature type="compositionally biased region" description="Polar residues" evidence="2">
    <location>
        <begin position="150"/>
        <end position="165"/>
    </location>
</feature>
<dbReference type="OMA" id="HIRDHEI"/>
<dbReference type="GeneID" id="108237914"/>
<feature type="compositionally biased region" description="Polar residues" evidence="2">
    <location>
        <begin position="193"/>
        <end position="202"/>
    </location>
</feature>
<feature type="compositionally biased region" description="Low complexity" evidence="2">
    <location>
        <begin position="121"/>
        <end position="138"/>
    </location>
</feature>
<dbReference type="PROSITE" id="PS50157">
    <property type="entry name" value="ZINC_FINGER_C2H2_2"/>
    <property type="match status" value="2"/>
</dbReference>
<evidence type="ECO:0000259" key="3">
    <source>
        <dbReference type="PROSITE" id="PS50157"/>
    </source>
</evidence>
<evidence type="ECO:0000256" key="2">
    <source>
        <dbReference type="SAM" id="MobiDB-lite"/>
    </source>
</evidence>
<reference evidence="4" key="2">
    <citation type="submission" date="2025-09" db="UniProtKB">
        <authorList>
            <consortium name="Ensembl"/>
        </authorList>
    </citation>
    <scope>IDENTIFICATION</scope>
</reference>
<evidence type="ECO:0000313" key="4">
    <source>
        <dbReference type="Ensembl" id="ENSKMAP00000016811.1"/>
    </source>
</evidence>
<organism evidence="4 5">
    <name type="scientific">Kryptolebias marmoratus</name>
    <name type="common">Mangrove killifish</name>
    <name type="synonym">Rivulus marmoratus</name>
    <dbReference type="NCBI Taxonomy" id="37003"/>
    <lineage>
        <taxon>Eukaryota</taxon>
        <taxon>Metazoa</taxon>
        <taxon>Chordata</taxon>
        <taxon>Craniata</taxon>
        <taxon>Vertebrata</taxon>
        <taxon>Euteleostomi</taxon>
        <taxon>Actinopterygii</taxon>
        <taxon>Neopterygii</taxon>
        <taxon>Teleostei</taxon>
        <taxon>Neoteleostei</taxon>
        <taxon>Acanthomorphata</taxon>
        <taxon>Ovalentaria</taxon>
        <taxon>Atherinomorphae</taxon>
        <taxon>Cyprinodontiformes</taxon>
        <taxon>Rivulidae</taxon>
        <taxon>Kryptolebias</taxon>
    </lineage>
</organism>
<protein>
    <submittedName>
        <fullName evidence="4">Zinc finger protein 414</fullName>
    </submittedName>
</protein>
<dbReference type="PANTHER" id="PTHR21695:SF0">
    <property type="entry name" value="ZINC FINGER PROTEIN 414"/>
    <property type="match status" value="1"/>
</dbReference>
<dbReference type="InterPro" id="IPR031799">
    <property type="entry name" value="Znf-C2H2_ribbon"/>
</dbReference>
<keyword evidence="1" id="KW-0863">Zinc-finger</keyword>
<feature type="region of interest" description="Disordered" evidence="2">
    <location>
        <begin position="296"/>
        <end position="318"/>
    </location>
</feature>
<dbReference type="Ensembl" id="ENSKMAT00000017045.1">
    <property type="protein sequence ID" value="ENSKMAP00000016811.1"/>
    <property type="gene ID" value="ENSKMAG00000012554.1"/>
</dbReference>
<evidence type="ECO:0000256" key="1">
    <source>
        <dbReference type="PROSITE-ProRule" id="PRU00042"/>
    </source>
</evidence>
<accession>A0A3Q3AKH0</accession>
<dbReference type="InterPro" id="IPR039882">
    <property type="entry name" value="ZN414"/>
</dbReference>